<evidence type="ECO:0000313" key="2">
    <source>
        <dbReference type="EMBL" id="KAK4225280.1"/>
    </source>
</evidence>
<reference evidence="2" key="2">
    <citation type="submission" date="2023-05" db="EMBL/GenBank/DDBJ databases">
        <authorList>
            <consortium name="Lawrence Berkeley National Laboratory"/>
            <person name="Steindorff A."/>
            <person name="Hensen N."/>
            <person name="Bonometti L."/>
            <person name="Westerberg I."/>
            <person name="Brannstrom I.O."/>
            <person name="Guillou S."/>
            <person name="Cros-Aarteil S."/>
            <person name="Calhoun S."/>
            <person name="Haridas S."/>
            <person name="Kuo A."/>
            <person name="Mondo S."/>
            <person name="Pangilinan J."/>
            <person name="Riley R."/>
            <person name="Labutti K."/>
            <person name="Andreopoulos B."/>
            <person name="Lipzen A."/>
            <person name="Chen C."/>
            <person name="Yanf M."/>
            <person name="Daum C."/>
            <person name="Ng V."/>
            <person name="Clum A."/>
            <person name="Ohm R."/>
            <person name="Martin F."/>
            <person name="Silar P."/>
            <person name="Natvig D."/>
            <person name="Lalanne C."/>
            <person name="Gautier V."/>
            <person name="Ament-Velasquez S.L."/>
            <person name="Kruys A."/>
            <person name="Hutchinson M.I."/>
            <person name="Powell A.J."/>
            <person name="Barry K."/>
            <person name="Miller A.N."/>
            <person name="Grigoriev I.V."/>
            <person name="Debuchy R."/>
            <person name="Gladieux P."/>
            <person name="Thoren M.H."/>
            <person name="Johannesson H."/>
        </authorList>
    </citation>
    <scope>NUCLEOTIDE SEQUENCE</scope>
    <source>
        <strain evidence="2">CBS 990.96</strain>
    </source>
</reference>
<accession>A0AAN7BL41</accession>
<evidence type="ECO:0000256" key="1">
    <source>
        <dbReference type="SAM" id="MobiDB-lite"/>
    </source>
</evidence>
<name>A0AAN7BL41_9PEZI</name>
<dbReference type="EMBL" id="MU865371">
    <property type="protein sequence ID" value="KAK4225280.1"/>
    <property type="molecule type" value="Genomic_DNA"/>
</dbReference>
<dbReference type="AlphaFoldDB" id="A0AAN7BL41"/>
<gene>
    <name evidence="2" type="ORF">QBC38DRAFT_546988</name>
</gene>
<sequence>MSNHSVHSNTDSVSIAYSDESPPHLPSQYIDGIRPVVGEELQRYLTRHQDGQFTFHHKTPFTRVGVMDWKSGRADFRLRQFNMISLDRTRFEGRDKFTNWQLASAAQIPATEENLHNCLLRMNGVQGRVILLERMTSEVMEILGSVYKIDPQFWAQHYLNRPQPKPFFTVRWCQPVSFDIKNPPWEITGTSRRRFKYMTYNNNPTQLLEWFRSSLHVYITSEGSLQALWRTLRPLYHSLHDDNDDDHGRLPCRVPAGFDQCAQYTFISPIPSLGYAKRYCVRVIVLVDPCPLRIPDKPPLIPETRLFNDRPFAPRRNLHHNQKERWTLDDLWDSIKENHDLTPRTVVWSILELFQRDLIAISSRSQVLTAGIRQGMRNQAVVEQNLRTKS</sequence>
<feature type="compositionally biased region" description="Polar residues" evidence="1">
    <location>
        <begin position="1"/>
        <end position="15"/>
    </location>
</feature>
<organism evidence="2 3">
    <name type="scientific">Podospora fimiseda</name>
    <dbReference type="NCBI Taxonomy" id="252190"/>
    <lineage>
        <taxon>Eukaryota</taxon>
        <taxon>Fungi</taxon>
        <taxon>Dikarya</taxon>
        <taxon>Ascomycota</taxon>
        <taxon>Pezizomycotina</taxon>
        <taxon>Sordariomycetes</taxon>
        <taxon>Sordariomycetidae</taxon>
        <taxon>Sordariales</taxon>
        <taxon>Podosporaceae</taxon>
        <taxon>Podospora</taxon>
    </lineage>
</organism>
<dbReference type="Proteomes" id="UP001301958">
    <property type="component" value="Unassembled WGS sequence"/>
</dbReference>
<keyword evidence="3" id="KW-1185">Reference proteome</keyword>
<reference evidence="2" key="1">
    <citation type="journal article" date="2023" name="Mol. Phylogenet. Evol.">
        <title>Genome-scale phylogeny and comparative genomics of the fungal order Sordariales.</title>
        <authorList>
            <person name="Hensen N."/>
            <person name="Bonometti L."/>
            <person name="Westerberg I."/>
            <person name="Brannstrom I.O."/>
            <person name="Guillou S."/>
            <person name="Cros-Aarteil S."/>
            <person name="Calhoun S."/>
            <person name="Haridas S."/>
            <person name="Kuo A."/>
            <person name="Mondo S."/>
            <person name="Pangilinan J."/>
            <person name="Riley R."/>
            <person name="LaButti K."/>
            <person name="Andreopoulos B."/>
            <person name="Lipzen A."/>
            <person name="Chen C."/>
            <person name="Yan M."/>
            <person name="Daum C."/>
            <person name="Ng V."/>
            <person name="Clum A."/>
            <person name="Steindorff A."/>
            <person name="Ohm R.A."/>
            <person name="Martin F."/>
            <person name="Silar P."/>
            <person name="Natvig D.O."/>
            <person name="Lalanne C."/>
            <person name="Gautier V."/>
            <person name="Ament-Velasquez S.L."/>
            <person name="Kruys A."/>
            <person name="Hutchinson M.I."/>
            <person name="Powell A.J."/>
            <person name="Barry K."/>
            <person name="Miller A.N."/>
            <person name="Grigoriev I.V."/>
            <person name="Debuchy R."/>
            <person name="Gladieux P."/>
            <person name="Hiltunen Thoren M."/>
            <person name="Johannesson H."/>
        </authorList>
    </citation>
    <scope>NUCLEOTIDE SEQUENCE</scope>
    <source>
        <strain evidence="2">CBS 990.96</strain>
    </source>
</reference>
<proteinExistence type="predicted"/>
<comment type="caution">
    <text evidence="2">The sequence shown here is derived from an EMBL/GenBank/DDBJ whole genome shotgun (WGS) entry which is preliminary data.</text>
</comment>
<evidence type="ECO:0000313" key="3">
    <source>
        <dbReference type="Proteomes" id="UP001301958"/>
    </source>
</evidence>
<protein>
    <submittedName>
        <fullName evidence="2">Uncharacterized protein</fullName>
    </submittedName>
</protein>
<feature type="region of interest" description="Disordered" evidence="1">
    <location>
        <begin position="1"/>
        <end position="23"/>
    </location>
</feature>